<dbReference type="EMBL" id="JACBAE010001353">
    <property type="protein sequence ID" value="KAF7162465.1"/>
    <property type="molecule type" value="Genomic_DNA"/>
</dbReference>
<accession>A0A8H6PWI4</accession>
<evidence type="ECO:0000313" key="2">
    <source>
        <dbReference type="Proteomes" id="UP000654922"/>
    </source>
</evidence>
<evidence type="ECO:0000313" key="1">
    <source>
        <dbReference type="EMBL" id="KAF7162465.1"/>
    </source>
</evidence>
<dbReference type="InterPro" id="IPR036388">
    <property type="entry name" value="WH-like_DNA-bd_sf"/>
</dbReference>
<dbReference type="AlphaFoldDB" id="A0A8H6PWI4"/>
<dbReference type="Proteomes" id="UP000654922">
    <property type="component" value="Unassembled WGS sequence"/>
</dbReference>
<dbReference type="Gene3D" id="1.10.10.10">
    <property type="entry name" value="Winged helix-like DNA-binding domain superfamily/Winged helix DNA-binding domain"/>
    <property type="match status" value="1"/>
</dbReference>
<dbReference type="InterPro" id="IPR029063">
    <property type="entry name" value="SAM-dependent_MTases_sf"/>
</dbReference>
<protein>
    <recommendedName>
        <fullName evidence="3">O-methyltransferase</fullName>
    </recommendedName>
</protein>
<name>A0A8H6PWI4_9EURO</name>
<sequence>MIDPVQLETCTRELYSALRSLATQLANVQLPLACPGDGQTRVIYADPSHEAYRARESALANLNKLQLMLFSPGDFLEQLALQTQLLACIQWLGEFQVPACIPLDGSALMKDVSDLIGVPETNLARIIRMASLGGFLQEPTPGHIAHSPLSAAFVAKPSYLDAAMFLAGTVAPAAWEMAILTKQARESPHEAPRDVILHKGFFTKADKTQLPRLQRQWQAYLRHGLGHHCDTATDILTCLEPLRTSAALVVEVGARSTERVIALANKYPSFRLIAQLSPAASPAPIPKLQHPRIQLQQRLPGTPQPVGDAAVYIINFPLPEPGATWTSLMAEIDSELRAHLTALQKRPEATAVLTAPALPERGTAHADPDLGSRLRDLSLMQLANEREHEMSEVVNLLNGMGDGEGRLVLVNKVRSGGRHGAVALEIKYQAYPER</sequence>
<reference evidence="1" key="1">
    <citation type="submission" date="2020-06" db="EMBL/GenBank/DDBJ databases">
        <title>Draft genome sequences of strains closely related to Aspergillus parafelis and Aspergillus hiratsukae.</title>
        <authorList>
            <person name="Dos Santos R.A.C."/>
            <person name="Rivero-Menendez O."/>
            <person name="Steenwyk J.L."/>
            <person name="Mead M.E."/>
            <person name="Goldman G.H."/>
            <person name="Alastruey-Izquierdo A."/>
            <person name="Rokas A."/>
        </authorList>
    </citation>
    <scope>NUCLEOTIDE SEQUENCE</scope>
    <source>
        <strain evidence="1">CNM-CM5623</strain>
    </source>
</reference>
<comment type="caution">
    <text evidence="1">The sequence shown here is derived from an EMBL/GenBank/DDBJ whole genome shotgun (WGS) entry which is preliminary data.</text>
</comment>
<evidence type="ECO:0008006" key="3">
    <source>
        <dbReference type="Google" id="ProtNLM"/>
    </source>
</evidence>
<gene>
    <name evidence="1" type="ORF">CNMCM5623_007756</name>
</gene>
<dbReference type="Gene3D" id="3.40.50.150">
    <property type="entry name" value="Vaccinia Virus protein VP39"/>
    <property type="match status" value="1"/>
</dbReference>
<dbReference type="InterPro" id="IPR036390">
    <property type="entry name" value="WH_DNA-bd_sf"/>
</dbReference>
<dbReference type="PANTHER" id="PTHR43712">
    <property type="entry name" value="PUTATIVE (AFU_ORTHOLOGUE AFUA_4G14580)-RELATED"/>
    <property type="match status" value="1"/>
</dbReference>
<dbReference type="SUPFAM" id="SSF46785">
    <property type="entry name" value="Winged helix' DNA-binding domain"/>
    <property type="match status" value="1"/>
</dbReference>
<organism evidence="1 2">
    <name type="scientific">Aspergillus felis</name>
    <dbReference type="NCBI Taxonomy" id="1287682"/>
    <lineage>
        <taxon>Eukaryota</taxon>
        <taxon>Fungi</taxon>
        <taxon>Dikarya</taxon>
        <taxon>Ascomycota</taxon>
        <taxon>Pezizomycotina</taxon>
        <taxon>Eurotiomycetes</taxon>
        <taxon>Eurotiomycetidae</taxon>
        <taxon>Eurotiales</taxon>
        <taxon>Aspergillaceae</taxon>
        <taxon>Aspergillus</taxon>
        <taxon>Aspergillus subgen. Fumigati</taxon>
    </lineage>
</organism>
<dbReference type="OrthoDB" id="1606438at2759"/>
<dbReference type="PANTHER" id="PTHR43712:SF15">
    <property type="entry name" value="MONODICTYPHENONE CLUSTER TRANSCRIPTIONAL COACTIVATOR MDPA"/>
    <property type="match status" value="1"/>
</dbReference>
<proteinExistence type="predicted"/>